<evidence type="ECO:0000256" key="13">
    <source>
        <dbReference type="ARBA" id="ARBA00047364"/>
    </source>
</evidence>
<keyword evidence="9 14" id="KW-0067">ATP-binding</keyword>
<keyword evidence="7 14" id="KW-0436">Ligase</keyword>
<dbReference type="EMBL" id="JAGQLN010000008">
    <property type="protein sequence ID" value="MCA9376803.1"/>
    <property type="molecule type" value="Genomic_DNA"/>
</dbReference>
<dbReference type="Gene3D" id="3.50.40.10">
    <property type="entry name" value="Phenylalanyl-trna Synthetase, Chain B, domain 3"/>
    <property type="match status" value="1"/>
</dbReference>
<dbReference type="InterPro" id="IPR023458">
    <property type="entry name" value="Met-tRNA_ligase_1"/>
</dbReference>
<gene>
    <name evidence="16" type="primary">metG</name>
    <name evidence="16" type="ORF">KC685_02695</name>
</gene>
<dbReference type="EC" id="6.1.1.10" evidence="4"/>
<dbReference type="CDD" id="cd07957">
    <property type="entry name" value="Anticodon_Ia_Met"/>
    <property type="match status" value="1"/>
</dbReference>
<dbReference type="PANTHER" id="PTHR45765:SF1">
    <property type="entry name" value="METHIONINE--TRNA LIGASE, CYTOPLASMIC"/>
    <property type="match status" value="1"/>
</dbReference>
<dbReference type="SUPFAM" id="SSF57770">
    <property type="entry name" value="Methionyl-tRNA synthetase (MetRS), Zn-domain"/>
    <property type="match status" value="1"/>
</dbReference>
<dbReference type="InterPro" id="IPR029038">
    <property type="entry name" value="MetRS_Zn"/>
</dbReference>
<dbReference type="InterPro" id="IPR041872">
    <property type="entry name" value="Anticodon_Met"/>
</dbReference>
<dbReference type="InterPro" id="IPR020825">
    <property type="entry name" value="Phe-tRNA_synthase-like_B3/B4"/>
</dbReference>
<keyword evidence="11 14" id="KW-0030">Aminoacyl-tRNA synthetase</keyword>
<dbReference type="PRINTS" id="PR01041">
    <property type="entry name" value="TRNASYNTHMET"/>
</dbReference>
<dbReference type="GO" id="GO:0004826">
    <property type="term" value="F:phenylalanine-tRNA ligase activity"/>
    <property type="evidence" value="ECO:0007669"/>
    <property type="project" value="InterPro"/>
</dbReference>
<evidence type="ECO:0000256" key="14">
    <source>
        <dbReference type="RuleBase" id="RU363039"/>
    </source>
</evidence>
<dbReference type="InterPro" id="IPR009080">
    <property type="entry name" value="tRNAsynth_Ia_anticodon-bd"/>
</dbReference>
<evidence type="ECO:0000256" key="4">
    <source>
        <dbReference type="ARBA" id="ARBA00012838"/>
    </source>
</evidence>
<dbReference type="Gene3D" id="3.40.50.620">
    <property type="entry name" value="HUPs"/>
    <property type="match status" value="1"/>
</dbReference>
<evidence type="ECO:0000256" key="1">
    <source>
        <dbReference type="ARBA" id="ARBA00003314"/>
    </source>
</evidence>
<dbReference type="Pfam" id="PF19303">
    <property type="entry name" value="Anticodon_3"/>
    <property type="match status" value="1"/>
</dbReference>
<comment type="catalytic activity">
    <reaction evidence="13">
        <text>tRNA(Met) + L-methionine + ATP = L-methionyl-tRNA(Met) + AMP + diphosphate</text>
        <dbReference type="Rhea" id="RHEA:13481"/>
        <dbReference type="Rhea" id="RHEA-COMP:9667"/>
        <dbReference type="Rhea" id="RHEA-COMP:9698"/>
        <dbReference type="ChEBI" id="CHEBI:30616"/>
        <dbReference type="ChEBI" id="CHEBI:33019"/>
        <dbReference type="ChEBI" id="CHEBI:57844"/>
        <dbReference type="ChEBI" id="CHEBI:78442"/>
        <dbReference type="ChEBI" id="CHEBI:78530"/>
        <dbReference type="ChEBI" id="CHEBI:456215"/>
        <dbReference type="EC" id="6.1.1.10"/>
    </reaction>
</comment>
<keyword evidence="8 14" id="KW-0547">Nucleotide-binding</keyword>
<dbReference type="SMART" id="SM00873">
    <property type="entry name" value="B3_4"/>
    <property type="match status" value="1"/>
</dbReference>
<dbReference type="GO" id="GO:0005524">
    <property type="term" value="F:ATP binding"/>
    <property type="evidence" value="ECO:0007669"/>
    <property type="project" value="UniProtKB-KW"/>
</dbReference>
<reference evidence="16" key="2">
    <citation type="journal article" date="2021" name="Microbiome">
        <title>Successional dynamics and alternative stable states in a saline activated sludge microbial community over 9 years.</title>
        <authorList>
            <person name="Wang Y."/>
            <person name="Ye J."/>
            <person name="Ju F."/>
            <person name="Liu L."/>
            <person name="Boyd J.A."/>
            <person name="Deng Y."/>
            <person name="Parks D.H."/>
            <person name="Jiang X."/>
            <person name="Yin X."/>
            <person name="Woodcroft B.J."/>
            <person name="Tyson G.W."/>
            <person name="Hugenholtz P."/>
            <person name="Polz M.F."/>
            <person name="Zhang T."/>
        </authorList>
    </citation>
    <scope>NUCLEOTIDE SEQUENCE</scope>
    <source>
        <strain evidence="16">HKST-UBA17</strain>
    </source>
</reference>
<evidence type="ECO:0000313" key="17">
    <source>
        <dbReference type="Proteomes" id="UP000741282"/>
    </source>
</evidence>
<organism evidence="16 17">
    <name type="scientific">Candidatus Dojkabacteria bacterium</name>
    <dbReference type="NCBI Taxonomy" id="2099670"/>
    <lineage>
        <taxon>Bacteria</taxon>
        <taxon>Candidatus Dojkabacteria</taxon>
    </lineage>
</organism>
<name>A0A955KX69_9BACT</name>
<feature type="domain" description="B3/B4 tRNA-binding" evidence="15">
    <location>
        <begin position="615"/>
        <end position="760"/>
    </location>
</feature>
<evidence type="ECO:0000256" key="8">
    <source>
        <dbReference type="ARBA" id="ARBA00022741"/>
    </source>
</evidence>
<dbReference type="SUPFAM" id="SSF47323">
    <property type="entry name" value="Anticodon-binding domain of a subclass of class I aminoacyl-tRNA synthetases"/>
    <property type="match status" value="1"/>
</dbReference>
<comment type="similarity">
    <text evidence="3">Belongs to the class-I aminoacyl-tRNA synthetase family. MetG type 1 subfamily.</text>
</comment>
<dbReference type="GO" id="GO:0003723">
    <property type="term" value="F:RNA binding"/>
    <property type="evidence" value="ECO:0007669"/>
    <property type="project" value="InterPro"/>
</dbReference>
<comment type="subcellular location">
    <subcellularLocation>
        <location evidence="2">Cytoplasm</location>
    </subcellularLocation>
</comment>
<dbReference type="PANTHER" id="PTHR45765">
    <property type="entry name" value="METHIONINE--TRNA LIGASE"/>
    <property type="match status" value="1"/>
</dbReference>
<proteinExistence type="inferred from homology"/>
<comment type="function">
    <text evidence="1">Is required not only for elongation of protein synthesis but also for the initiation of all mRNA translation through initiator tRNA(fMet) aminoacylation.</text>
</comment>
<dbReference type="Pfam" id="PF03483">
    <property type="entry name" value="B3_4"/>
    <property type="match status" value="1"/>
</dbReference>
<evidence type="ECO:0000256" key="7">
    <source>
        <dbReference type="ARBA" id="ARBA00022598"/>
    </source>
</evidence>
<dbReference type="GO" id="GO:0005829">
    <property type="term" value="C:cytosol"/>
    <property type="evidence" value="ECO:0007669"/>
    <property type="project" value="TreeGrafter"/>
</dbReference>
<dbReference type="InterPro" id="IPR005146">
    <property type="entry name" value="B3/B4_tRNA-bd"/>
</dbReference>
<evidence type="ECO:0000256" key="10">
    <source>
        <dbReference type="ARBA" id="ARBA00022917"/>
    </source>
</evidence>
<dbReference type="GO" id="GO:0004825">
    <property type="term" value="F:methionine-tRNA ligase activity"/>
    <property type="evidence" value="ECO:0007669"/>
    <property type="project" value="UniProtKB-EC"/>
</dbReference>
<evidence type="ECO:0000256" key="9">
    <source>
        <dbReference type="ARBA" id="ARBA00022840"/>
    </source>
</evidence>
<dbReference type="SUPFAM" id="SSF56037">
    <property type="entry name" value="PheT/TilS domain"/>
    <property type="match status" value="1"/>
</dbReference>
<dbReference type="InterPro" id="IPR033911">
    <property type="entry name" value="MetRS_core"/>
</dbReference>
<dbReference type="AlphaFoldDB" id="A0A955KX69"/>
<keyword evidence="10 14" id="KW-0648">Protein biosynthesis</keyword>
<evidence type="ECO:0000256" key="5">
    <source>
        <dbReference type="ARBA" id="ARBA00018753"/>
    </source>
</evidence>
<evidence type="ECO:0000256" key="2">
    <source>
        <dbReference type="ARBA" id="ARBA00004496"/>
    </source>
</evidence>
<dbReference type="GO" id="GO:0006431">
    <property type="term" value="P:methionyl-tRNA aminoacylation"/>
    <property type="evidence" value="ECO:0007669"/>
    <property type="project" value="InterPro"/>
</dbReference>
<accession>A0A955KX69</accession>
<reference evidence="16" key="1">
    <citation type="submission" date="2020-04" db="EMBL/GenBank/DDBJ databases">
        <authorList>
            <person name="Zhang T."/>
        </authorList>
    </citation>
    <scope>NUCLEOTIDE SEQUENCE</scope>
    <source>
        <strain evidence="16">HKST-UBA17</strain>
    </source>
</reference>
<dbReference type="InterPro" id="IPR014758">
    <property type="entry name" value="Met-tRNA_synth"/>
</dbReference>
<dbReference type="NCBIfam" id="TIGR00398">
    <property type="entry name" value="metG"/>
    <property type="match status" value="1"/>
</dbReference>
<dbReference type="Pfam" id="PF09334">
    <property type="entry name" value="tRNA-synt_1g"/>
    <property type="match status" value="1"/>
</dbReference>
<dbReference type="Gene3D" id="2.20.28.20">
    <property type="entry name" value="Methionyl-tRNA synthetase, Zn-domain"/>
    <property type="match status" value="1"/>
</dbReference>
<evidence type="ECO:0000256" key="12">
    <source>
        <dbReference type="ARBA" id="ARBA00030904"/>
    </source>
</evidence>
<evidence type="ECO:0000259" key="15">
    <source>
        <dbReference type="SMART" id="SM00873"/>
    </source>
</evidence>
<evidence type="ECO:0000256" key="3">
    <source>
        <dbReference type="ARBA" id="ARBA00008258"/>
    </source>
</evidence>
<dbReference type="Proteomes" id="UP000741282">
    <property type="component" value="Unassembled WGS sequence"/>
</dbReference>
<dbReference type="FunFam" id="2.20.28.20:FF:000001">
    <property type="entry name" value="Methionine--tRNA ligase"/>
    <property type="match status" value="1"/>
</dbReference>
<comment type="caution">
    <text evidence="16">The sequence shown here is derived from an EMBL/GenBank/DDBJ whole genome shotgun (WGS) entry which is preliminary data.</text>
</comment>
<keyword evidence="6" id="KW-0963">Cytoplasm</keyword>
<dbReference type="InterPro" id="IPR014729">
    <property type="entry name" value="Rossmann-like_a/b/a_fold"/>
</dbReference>
<dbReference type="SUPFAM" id="SSF52374">
    <property type="entry name" value="Nucleotidylyl transferase"/>
    <property type="match status" value="1"/>
</dbReference>
<dbReference type="InterPro" id="IPR015413">
    <property type="entry name" value="Methionyl/Leucyl_tRNA_Synth"/>
</dbReference>
<dbReference type="Gene3D" id="1.10.730.10">
    <property type="entry name" value="Isoleucyl-tRNA Synthetase, Domain 1"/>
    <property type="match status" value="1"/>
</dbReference>
<evidence type="ECO:0000256" key="11">
    <source>
        <dbReference type="ARBA" id="ARBA00023146"/>
    </source>
</evidence>
<evidence type="ECO:0000313" key="16">
    <source>
        <dbReference type="EMBL" id="MCA9376803.1"/>
    </source>
</evidence>
<evidence type="ECO:0000256" key="6">
    <source>
        <dbReference type="ARBA" id="ARBA00022490"/>
    </source>
</evidence>
<sequence length="769" mass="88264">MKGNKVLLVSGSDSHGAPVVFKAEQEGITPEQMAKQAHDQIVSTYKKLGLLYDNYTRTTTEIHKEVAQNIFLVLKENGYLNIAKSHQYYDPEVNRFLPDRYVRGTCPICGANNARGDECPECGSYLEPEQLIDPYSTLSKATPEIRETEHFYMDLRALQEPIKTWLEEVSGDWRKWVREFSLGWIKQGLEPRPVTRDMKYGVPVPVKGWDNKVLYVWIEAVIGYLSASIEWAEKRGTPSAWEDFWKDPKCKHFYFIAGGNVPFHTILWPAELIAYNEKYNSDEEFRRFLLPGESKQKPLNLPFDVPGNNMLFFKGKKMSKGDGTGISVDDLIERYGADSIRYFFVKYAPEKQDRDFSWKDFIEANNCELVANLGNFIYRTLTFTYSKFDGVVPNGQIDSEVKDQISSAFKEVAGLIEKAEFVRSIERILELGHFANKYFNDSKPWETLKNDHKAAENSIYNNIQIVNALRILLKPYTPFASEVLRTSLSITGEYDANIDLEKNGEVSELHDTWNFKEVPVGHKINEPKILFEKFEYTDELKNIDNPPDTLQKDPIINFTVSDELKSIPTIWSSYYDLDCRKLKPQQRSILDEMVHEVIDSLPGDWKKDPKLVGFKNLHDKYSSNKDLPGSVELLIERILMEGSLPRINAFVDIYNYVSIKTGVSIGAHDISKLMGDPVLKLLDKDKDFLEIGTGEMVVANKGEYAYTDQAGILCRLDIKQSQRTRVSEKTKNILVIFQGHEDISVNDLEDAKSLLEELVLKFELRKREV</sequence>
<protein>
    <recommendedName>
        <fullName evidence="5">Methionine--tRNA ligase</fullName>
        <ecNumber evidence="4">6.1.1.10</ecNumber>
    </recommendedName>
    <alternativeName>
        <fullName evidence="12">Methionyl-tRNA synthetase</fullName>
    </alternativeName>
</protein>